<reference evidence="1" key="2">
    <citation type="submission" date="2021-08" db="EMBL/GenBank/DDBJ databases">
        <authorList>
            <person name="Gostincar C."/>
            <person name="Sun X."/>
            <person name="Song Z."/>
            <person name="Gunde-Cimerman N."/>
        </authorList>
    </citation>
    <scope>NUCLEOTIDE SEQUENCE</scope>
    <source>
        <strain evidence="1">EXF-9911</strain>
    </source>
</reference>
<gene>
    <name evidence="1" type="ORF">KCU76_g2422</name>
</gene>
<proteinExistence type="predicted"/>
<evidence type="ECO:0000313" key="2">
    <source>
        <dbReference type="Proteomes" id="UP000779574"/>
    </source>
</evidence>
<comment type="caution">
    <text evidence="1">The sequence shown here is derived from an EMBL/GenBank/DDBJ whole genome shotgun (WGS) entry which is preliminary data.</text>
</comment>
<name>A0A9P8EU49_AURME</name>
<dbReference type="EMBL" id="JAHFXF010000058">
    <property type="protein sequence ID" value="KAG9698240.1"/>
    <property type="molecule type" value="Genomic_DNA"/>
</dbReference>
<dbReference type="Proteomes" id="UP000779574">
    <property type="component" value="Unassembled WGS sequence"/>
</dbReference>
<dbReference type="AlphaFoldDB" id="A0A9P8EU49"/>
<sequence>MVLGAFEVDIIETVLDSFGPVISDSVLDGFEVSTALLDGLDEDPTLTLVLVVIYENVRIDSVLLPSTALRVLSEEWGLDEPDRLVNSIILETVVVSEILLDEYEAEVTELDWKLDEDDELERLDGELDTTFEEASEEVRLDKDDEMTDLDVAVAVGDEGALVWEEIESLVDDASVVVLPNEETGILLIDDARVDEELKLDGDELEVDGRETELNDRELENEDGAERLAFRRLKTEELDLEDEKLGLEHGEAVELFNTEKDD</sequence>
<reference evidence="1" key="1">
    <citation type="journal article" date="2021" name="J Fungi (Basel)">
        <title>Virulence traits and population genomics of the black yeast Aureobasidium melanogenum.</title>
        <authorList>
            <person name="Cernosa A."/>
            <person name="Sun X."/>
            <person name="Gostincar C."/>
            <person name="Fang C."/>
            <person name="Gunde-Cimerman N."/>
            <person name="Song Z."/>
        </authorList>
    </citation>
    <scope>NUCLEOTIDE SEQUENCE</scope>
    <source>
        <strain evidence="1">EXF-9911</strain>
    </source>
</reference>
<accession>A0A9P8EU49</accession>
<dbReference type="OrthoDB" id="10548043at2759"/>
<organism evidence="1 2">
    <name type="scientific">Aureobasidium melanogenum</name>
    <name type="common">Aureobasidium pullulans var. melanogenum</name>
    <dbReference type="NCBI Taxonomy" id="46634"/>
    <lineage>
        <taxon>Eukaryota</taxon>
        <taxon>Fungi</taxon>
        <taxon>Dikarya</taxon>
        <taxon>Ascomycota</taxon>
        <taxon>Pezizomycotina</taxon>
        <taxon>Dothideomycetes</taxon>
        <taxon>Dothideomycetidae</taxon>
        <taxon>Dothideales</taxon>
        <taxon>Saccotheciaceae</taxon>
        <taxon>Aureobasidium</taxon>
    </lineage>
</organism>
<evidence type="ECO:0000313" key="1">
    <source>
        <dbReference type="EMBL" id="KAG9698240.1"/>
    </source>
</evidence>
<protein>
    <submittedName>
        <fullName evidence="1">Uncharacterized protein</fullName>
    </submittedName>
</protein>
<feature type="non-terminal residue" evidence="1">
    <location>
        <position position="261"/>
    </location>
</feature>